<name>A0A7Y9PEA4_9BACT</name>
<dbReference type="RefSeq" id="WP_179487663.1">
    <property type="nucleotide sequence ID" value="NZ_JACCCW010000001.1"/>
</dbReference>
<dbReference type="Proteomes" id="UP000589520">
    <property type="component" value="Unassembled WGS sequence"/>
</dbReference>
<organism evidence="3 4">
    <name type="scientific">Granulicella arctica</name>
    <dbReference type="NCBI Taxonomy" id="940613"/>
    <lineage>
        <taxon>Bacteria</taxon>
        <taxon>Pseudomonadati</taxon>
        <taxon>Acidobacteriota</taxon>
        <taxon>Terriglobia</taxon>
        <taxon>Terriglobales</taxon>
        <taxon>Acidobacteriaceae</taxon>
        <taxon>Granulicella</taxon>
    </lineage>
</organism>
<dbReference type="Pfam" id="PF13372">
    <property type="entry name" value="Alginate_exp"/>
    <property type="match status" value="1"/>
</dbReference>
<dbReference type="AlphaFoldDB" id="A0A7Y9PEA4"/>
<evidence type="ECO:0000256" key="1">
    <source>
        <dbReference type="SAM" id="SignalP"/>
    </source>
</evidence>
<evidence type="ECO:0000259" key="2">
    <source>
        <dbReference type="Pfam" id="PF13372"/>
    </source>
</evidence>
<keyword evidence="4" id="KW-1185">Reference proteome</keyword>
<accession>A0A7Y9PEA4</accession>
<proteinExistence type="predicted"/>
<reference evidence="3 4" key="1">
    <citation type="submission" date="2020-07" db="EMBL/GenBank/DDBJ databases">
        <title>Genomic Encyclopedia of Type Strains, Phase IV (KMG-V): Genome sequencing to study the core and pangenomes of soil and plant-associated prokaryotes.</title>
        <authorList>
            <person name="Whitman W."/>
        </authorList>
    </citation>
    <scope>NUCLEOTIDE SEQUENCE [LARGE SCALE GENOMIC DNA]</scope>
    <source>
        <strain evidence="3 4">X4EP2</strain>
    </source>
</reference>
<sequence>MKFVITSLLLASTAFGQTSTAPSPSGSLPFSVSVYDRTRADASQWFASPPQDNTYGYVESLVRIGIAQRIQHFDWQLELSQPAMLDLPSHSISPITAAGQLGLGATYYSSNTSNAYPAAASLKQGYLRYHFGQEKNNIRVGRFEFFDGQETQPKNASLLWLQTNRVAQRLVGNFGFSNGQRSFDGLDAHLGGSSWDLTAMTGRADQGVFNMNGNPELNVDLQYLALSRYELKQHLLWRVFGIGYHDGRTGLTKTDNRALAVRAADHHNIRIGTYGGDVLTILPVSKGQFDFLAWGVLQNGNWGLLHHSAGAVAAEGGFQFTKIASSPWIRGGFFRGTGDNNATDNQHNTFFQVLPTPRVYSRFPFYNQMDSEDQFVQLVDKPSKRIELRSDLHWLQLTSNKDLWYQGGGAFDNKVFGYTGRPAGGHSSFASVADLSADWQATQSVAFNFYYAHVWGKSVVAAIYPTDHSAQFGYVEMVYRWKRSQSGVTK</sequence>
<evidence type="ECO:0000313" key="3">
    <source>
        <dbReference type="EMBL" id="NYF78337.1"/>
    </source>
</evidence>
<feature type="signal peptide" evidence="1">
    <location>
        <begin position="1"/>
        <end position="16"/>
    </location>
</feature>
<dbReference type="InterPro" id="IPR025388">
    <property type="entry name" value="Alginate_export_dom"/>
</dbReference>
<comment type="caution">
    <text evidence="3">The sequence shown here is derived from an EMBL/GenBank/DDBJ whole genome shotgun (WGS) entry which is preliminary data.</text>
</comment>
<protein>
    <recommendedName>
        <fullName evidence="2">Alginate export domain-containing protein</fullName>
    </recommendedName>
</protein>
<gene>
    <name evidence="3" type="ORF">HDF17_000624</name>
</gene>
<feature type="domain" description="Alginate export" evidence="2">
    <location>
        <begin position="119"/>
        <end position="455"/>
    </location>
</feature>
<feature type="chain" id="PRO_5031198847" description="Alginate export domain-containing protein" evidence="1">
    <location>
        <begin position="17"/>
        <end position="490"/>
    </location>
</feature>
<dbReference type="EMBL" id="JACCCW010000001">
    <property type="protein sequence ID" value="NYF78337.1"/>
    <property type="molecule type" value="Genomic_DNA"/>
</dbReference>
<evidence type="ECO:0000313" key="4">
    <source>
        <dbReference type="Proteomes" id="UP000589520"/>
    </source>
</evidence>
<keyword evidence="1" id="KW-0732">Signal</keyword>